<dbReference type="STRING" id="53341.SAMN05421579_11628"/>
<keyword evidence="2" id="KW-1185">Reference proteome</keyword>
<dbReference type="EMBL" id="FOVO01000016">
    <property type="protein sequence ID" value="SFN70570.1"/>
    <property type="molecule type" value="Genomic_DNA"/>
</dbReference>
<evidence type="ECO:0000313" key="2">
    <source>
        <dbReference type="Proteomes" id="UP000199011"/>
    </source>
</evidence>
<evidence type="ECO:0000313" key="1">
    <source>
        <dbReference type="EMBL" id="SFN70570.1"/>
    </source>
</evidence>
<dbReference type="Proteomes" id="UP000199011">
    <property type="component" value="Unassembled WGS sequence"/>
</dbReference>
<dbReference type="AlphaFoldDB" id="A0A1I5B7G2"/>
<sequence length="67" mass="7483">MKNIIINYYVVSPYVSIGRYAELSGIPENTCRGMVNKGEIIIRPKKGAKDKIQVNLIAMLQDAIENS</sequence>
<evidence type="ECO:0008006" key="3">
    <source>
        <dbReference type="Google" id="ProtNLM"/>
    </source>
</evidence>
<name>A0A1I5B7G2_9GAMM</name>
<proteinExistence type="predicted"/>
<dbReference type="RefSeq" id="WP_092519289.1">
    <property type="nucleotide sequence ID" value="NZ_CAWRAH010000031.1"/>
</dbReference>
<reference evidence="2" key="1">
    <citation type="submission" date="2016-10" db="EMBL/GenBank/DDBJ databases">
        <authorList>
            <person name="Varghese N."/>
            <person name="Submissions S."/>
        </authorList>
    </citation>
    <scope>NUCLEOTIDE SEQUENCE [LARGE SCALE GENOMIC DNA]</scope>
    <source>
        <strain evidence="2">DSM 16522</strain>
    </source>
</reference>
<organism evidence="1 2">
    <name type="scientific">Xenorhabdus japonica</name>
    <dbReference type="NCBI Taxonomy" id="53341"/>
    <lineage>
        <taxon>Bacteria</taxon>
        <taxon>Pseudomonadati</taxon>
        <taxon>Pseudomonadota</taxon>
        <taxon>Gammaproteobacteria</taxon>
        <taxon>Enterobacterales</taxon>
        <taxon>Morganellaceae</taxon>
        <taxon>Xenorhabdus</taxon>
    </lineage>
</organism>
<protein>
    <recommendedName>
        <fullName evidence="3">DNA-binding protein</fullName>
    </recommendedName>
</protein>
<accession>A0A1I5B7G2</accession>
<gene>
    <name evidence="1" type="ORF">SAMN05421579_11628</name>
</gene>
<dbReference type="OrthoDB" id="5882137at2"/>